<organism evidence="6 7">
    <name type="scientific">Cellulosilyticum lentocellum (strain ATCC 49066 / DSM 5427 / NCIMB 11756 / RHM5)</name>
    <name type="common">Clostridium lentocellum</name>
    <dbReference type="NCBI Taxonomy" id="642492"/>
    <lineage>
        <taxon>Bacteria</taxon>
        <taxon>Bacillati</taxon>
        <taxon>Bacillota</taxon>
        <taxon>Clostridia</taxon>
        <taxon>Lachnospirales</taxon>
        <taxon>Cellulosilyticaceae</taxon>
        <taxon>Cellulosilyticum</taxon>
    </lineage>
</organism>
<evidence type="ECO:0000313" key="7">
    <source>
        <dbReference type="Proteomes" id="UP000008467"/>
    </source>
</evidence>
<comment type="similarity">
    <text evidence="1">Belongs to the glycosyl hydrolase 26 family.</text>
</comment>
<dbReference type="eggNOG" id="COG4124">
    <property type="taxonomic scope" value="Bacteria"/>
</dbReference>
<feature type="chain" id="PRO_5038695734" evidence="4">
    <location>
        <begin position="26"/>
        <end position="406"/>
    </location>
</feature>
<evidence type="ECO:0000259" key="5">
    <source>
        <dbReference type="Pfam" id="PF02156"/>
    </source>
</evidence>
<protein>
    <submittedName>
        <fullName evidence="6">Endoglucanase H/Glycosyl hydrolase family 26</fullName>
    </submittedName>
</protein>
<dbReference type="InterPro" id="IPR000805">
    <property type="entry name" value="Glyco_hydro_26"/>
</dbReference>
<keyword evidence="7" id="KW-1185">Reference proteome</keyword>
<accession>F2JN66</accession>
<dbReference type="Proteomes" id="UP000008467">
    <property type="component" value="Chromosome"/>
</dbReference>
<dbReference type="STRING" id="642492.Clole_1797"/>
<proteinExistence type="inferred from homology"/>
<dbReference type="GO" id="GO:0006080">
    <property type="term" value="P:substituted mannan metabolic process"/>
    <property type="evidence" value="ECO:0007669"/>
    <property type="project" value="InterPro"/>
</dbReference>
<dbReference type="EMBL" id="CP002582">
    <property type="protein sequence ID" value="ADZ83520.1"/>
    <property type="molecule type" value="Genomic_DNA"/>
</dbReference>
<feature type="signal peptide" evidence="4">
    <location>
        <begin position="1"/>
        <end position="25"/>
    </location>
</feature>
<gene>
    <name evidence="6" type="ordered locus">Clole_1797</name>
</gene>
<dbReference type="PROSITE" id="PS51257">
    <property type="entry name" value="PROKAR_LIPOPROTEIN"/>
    <property type="match status" value="1"/>
</dbReference>
<dbReference type="Gene3D" id="3.20.20.80">
    <property type="entry name" value="Glycosidases"/>
    <property type="match status" value="1"/>
</dbReference>
<evidence type="ECO:0000256" key="3">
    <source>
        <dbReference type="ARBA" id="ARBA00023295"/>
    </source>
</evidence>
<keyword evidence="3" id="KW-0326">Glycosidase</keyword>
<evidence type="ECO:0000256" key="2">
    <source>
        <dbReference type="ARBA" id="ARBA00022801"/>
    </source>
</evidence>
<dbReference type="InterPro" id="IPR017853">
    <property type="entry name" value="GH"/>
</dbReference>
<evidence type="ECO:0000313" key="6">
    <source>
        <dbReference type="EMBL" id="ADZ83520.1"/>
    </source>
</evidence>
<feature type="domain" description="GH26" evidence="5">
    <location>
        <begin position="164"/>
        <end position="224"/>
    </location>
</feature>
<name>F2JN66_CELLD</name>
<keyword evidence="4" id="KW-0732">Signal</keyword>
<sequence>MKHTIPKRVLLIGLAGMLLSLSACSKSVLYDEQTVGLEAYAQRQVPLELYVEEEIKLGEYEPVSGVYTGAYVQKDENITGDLLAYERMLGQVQTFKVFEYNLEENLPAQELLRCMAQKKVPYIKIVLDNNYDLTPLYHLVYDLKSAYGMPVFIELYPLTTRNYAPSEYKKIYQRAYEIVHKYVKNAIVVWSTDESRVSDMPLYYPGDKYIDWAGINIYIPRYKQGERYSYEGTKQLDFWYKNFQHAKPMLISSLAISHFSRVDHVYTIHETQDQLTLFYKEVLESYPRLRGVLYMNVDMNAISNNNKEDYRLTTQPALINTMKALTLPLACENTLQIPQKDKVPCYMKYSIIGTYFEDKLYISEEYMGTCFPKVNLKKVAKKQDLQGEVYYALDELSKYTACYYKS</sequence>
<dbReference type="SUPFAM" id="SSF51445">
    <property type="entry name" value="(Trans)glycosidases"/>
    <property type="match status" value="1"/>
</dbReference>
<dbReference type="PANTHER" id="PTHR40079">
    <property type="entry name" value="MANNAN ENDO-1,4-BETA-MANNOSIDASE E-RELATED"/>
    <property type="match status" value="1"/>
</dbReference>
<dbReference type="Pfam" id="PF02156">
    <property type="entry name" value="Glyco_hydro_26"/>
    <property type="match status" value="1"/>
</dbReference>
<dbReference type="HOGENOM" id="CLU_677386_0_0_9"/>
<reference evidence="6 7" key="1">
    <citation type="journal article" date="2011" name="J. Bacteriol.">
        <title>Complete genome sequence of the cellulose-degrading bacterium Cellulosilyticum lentocellum.</title>
        <authorList>
            <consortium name="US DOE Joint Genome Institute"/>
            <person name="Miller D.A."/>
            <person name="Suen G."/>
            <person name="Bruce D."/>
            <person name="Copeland A."/>
            <person name="Cheng J.F."/>
            <person name="Detter C."/>
            <person name="Goodwin L.A."/>
            <person name="Han C.S."/>
            <person name="Hauser L.J."/>
            <person name="Land M.L."/>
            <person name="Lapidus A."/>
            <person name="Lucas S."/>
            <person name="Meincke L."/>
            <person name="Pitluck S."/>
            <person name="Tapia R."/>
            <person name="Teshima H."/>
            <person name="Woyke T."/>
            <person name="Fox B.G."/>
            <person name="Angert E.R."/>
            <person name="Currie C.R."/>
        </authorList>
    </citation>
    <scope>NUCLEOTIDE SEQUENCE [LARGE SCALE GENOMIC DNA]</scope>
    <source>
        <strain evidence="7">ATCC 49066 / DSM 5427 / NCIMB 11756 / RHM5</strain>
    </source>
</reference>
<keyword evidence="2 6" id="KW-0378">Hydrolase</keyword>
<dbReference type="InterPro" id="IPR022790">
    <property type="entry name" value="GH26_dom"/>
</dbReference>
<evidence type="ECO:0000256" key="1">
    <source>
        <dbReference type="ARBA" id="ARBA00007754"/>
    </source>
</evidence>
<dbReference type="AlphaFoldDB" id="F2JN66"/>
<evidence type="ECO:0000256" key="4">
    <source>
        <dbReference type="SAM" id="SignalP"/>
    </source>
</evidence>
<dbReference type="GO" id="GO:0016985">
    <property type="term" value="F:mannan endo-1,4-beta-mannosidase activity"/>
    <property type="evidence" value="ECO:0007669"/>
    <property type="project" value="InterPro"/>
</dbReference>
<dbReference type="KEGG" id="cle:Clole_1797"/>
<dbReference type="RefSeq" id="WP_013656817.1">
    <property type="nucleotide sequence ID" value="NC_015275.1"/>
</dbReference>
<dbReference type="PANTHER" id="PTHR40079:SF4">
    <property type="entry name" value="GH26 DOMAIN-CONTAINING PROTEIN-RELATED"/>
    <property type="match status" value="1"/>
</dbReference>